<organism evidence="1">
    <name type="scientific">Zea mays</name>
    <name type="common">Maize</name>
    <dbReference type="NCBI Taxonomy" id="4577"/>
    <lineage>
        <taxon>Eukaryota</taxon>
        <taxon>Viridiplantae</taxon>
        <taxon>Streptophyta</taxon>
        <taxon>Embryophyta</taxon>
        <taxon>Tracheophyta</taxon>
        <taxon>Spermatophyta</taxon>
        <taxon>Magnoliopsida</taxon>
        <taxon>Liliopsida</taxon>
        <taxon>Poales</taxon>
        <taxon>Poaceae</taxon>
        <taxon>PACMAD clade</taxon>
        <taxon>Panicoideae</taxon>
        <taxon>Andropogonodae</taxon>
        <taxon>Andropogoneae</taxon>
        <taxon>Tripsacinae</taxon>
        <taxon>Zea</taxon>
    </lineage>
</organism>
<dbReference type="InParanoid" id="A0A1D6N3K0"/>
<reference evidence="1" key="1">
    <citation type="submission" date="2015-12" db="EMBL/GenBank/DDBJ databases">
        <title>Update maize B73 reference genome by single molecule sequencing technologies.</title>
        <authorList>
            <consortium name="Maize Genome Sequencing Project"/>
            <person name="Ware D."/>
        </authorList>
    </citation>
    <scope>NUCLEOTIDE SEQUENCE [LARGE SCALE GENOMIC DNA]</scope>
    <source>
        <tissue evidence="1">Seedling</tissue>
    </source>
</reference>
<sequence>MRSATHQIHGMEVEEEDPVVTTTCLGVADGALNLAGEDIQHGVASTSTRAVAATTESEETPEKTVAEADATAASTTAAAMAAALEGRYGPRWLCFLHVGKVLLTIDYSTYYMVYGFMRYNIFLFPSLKVLNLEHYEDARACCIWIFVLLIVLFGSRSSMAMSHM</sequence>
<proteinExistence type="predicted"/>
<dbReference type="PaxDb" id="4577-GRMZM2G475594_P01"/>
<dbReference type="eggNOG" id="ENOG502R3US">
    <property type="taxonomic scope" value="Eukaryota"/>
</dbReference>
<gene>
    <name evidence="1" type="ORF">ZEAMMB73_Zm00001d042402</name>
</gene>
<accession>A0A1D6N3K0</accession>
<dbReference type="EMBL" id="CM007649">
    <property type="protein sequence ID" value="ONM35268.1"/>
    <property type="molecule type" value="Genomic_DNA"/>
</dbReference>
<protein>
    <submittedName>
        <fullName evidence="1">Uncharacterized protein</fullName>
    </submittedName>
</protein>
<dbReference type="AlphaFoldDB" id="A0A1D6N3K0"/>
<evidence type="ECO:0000313" key="1">
    <source>
        <dbReference type="EMBL" id="ONM35268.1"/>
    </source>
</evidence>
<name>A0A1D6N3K0_MAIZE</name>